<dbReference type="PANTHER" id="PTHR35273">
    <property type="entry name" value="ALPHA-1,4 POLYGALACTOSAMINIDASE, PUTATIVE (AFU_ORTHOLOGUE AFUA_3G07890)-RELATED"/>
    <property type="match status" value="1"/>
</dbReference>
<keyword evidence="3" id="KW-0732">Signal</keyword>
<gene>
    <name evidence="5" type="ORF">G7Z17_g11601</name>
</gene>
<dbReference type="InterPro" id="IPR013785">
    <property type="entry name" value="Aldolase_TIM"/>
</dbReference>
<comment type="catalytic activity">
    <reaction evidence="1">
        <text>Hydrolysis of terminal, non-reducing alpha-D-galactose residues in alpha-D-galactosides, including galactose oligosaccharides, galactomannans and galactolipids.</text>
        <dbReference type="EC" id="3.2.1.22"/>
    </reaction>
</comment>
<evidence type="ECO:0000256" key="3">
    <source>
        <dbReference type="SAM" id="SignalP"/>
    </source>
</evidence>
<dbReference type="OrthoDB" id="2108802at2759"/>
<evidence type="ECO:0000313" key="5">
    <source>
        <dbReference type="EMBL" id="KAF7542403.1"/>
    </source>
</evidence>
<dbReference type="AlphaFoldDB" id="A0A9P5GZX3"/>
<dbReference type="InterPro" id="IPR004352">
    <property type="entry name" value="GH114_TIM-barrel"/>
</dbReference>
<dbReference type="SUPFAM" id="SSF51445">
    <property type="entry name" value="(Trans)glycosidases"/>
    <property type="match status" value="1"/>
</dbReference>
<evidence type="ECO:0000256" key="2">
    <source>
        <dbReference type="ARBA" id="ARBA00012755"/>
    </source>
</evidence>
<feature type="domain" description="Glycoside-hydrolase family GH114 TIM-barrel" evidence="4">
    <location>
        <begin position="68"/>
        <end position="303"/>
    </location>
</feature>
<evidence type="ECO:0000313" key="6">
    <source>
        <dbReference type="Proteomes" id="UP000722485"/>
    </source>
</evidence>
<dbReference type="PANTHER" id="PTHR35273:SF2">
    <property type="entry name" value="ALPHA-GALACTOSIDASE"/>
    <property type="match status" value="1"/>
</dbReference>
<reference evidence="5" key="1">
    <citation type="submission" date="2020-03" db="EMBL/GenBank/DDBJ databases">
        <title>Draft Genome Sequence of Cylindrodendrum hubeiense.</title>
        <authorList>
            <person name="Buettner E."/>
            <person name="Kellner H."/>
        </authorList>
    </citation>
    <scope>NUCLEOTIDE SEQUENCE</scope>
    <source>
        <strain evidence="5">IHI 201604</strain>
    </source>
</reference>
<evidence type="ECO:0000259" key="4">
    <source>
        <dbReference type="Pfam" id="PF03537"/>
    </source>
</evidence>
<dbReference type="EC" id="3.2.1.22" evidence="2"/>
<feature type="chain" id="PRO_5040119268" description="alpha-galactosidase" evidence="3">
    <location>
        <begin position="32"/>
        <end position="319"/>
    </location>
</feature>
<dbReference type="InterPro" id="IPR017853">
    <property type="entry name" value="GH"/>
</dbReference>
<dbReference type="Pfam" id="PF03537">
    <property type="entry name" value="Glyco_hydro_114"/>
    <property type="match status" value="1"/>
</dbReference>
<protein>
    <recommendedName>
        <fullName evidence="2">alpha-galactosidase</fullName>
        <ecNumber evidence="2">3.2.1.22</ecNumber>
    </recommendedName>
</protein>
<sequence length="319" mass="35339">MEPVMESMFSRRRSSLSWMMLAMVGLGSVVGSPLRTTADVAETSKPRFRSALPEVRATTKWTPSIGDTWQIVLLNPVKITQKAPSPNADVWTLDMYDNDASTFKALHAAGKKVICYFSAGTREDWRDDADLFQAADVGAPLKDWKGENWLNTRSAAVRKIMAGRIKYASQKGCDAIDPDNIDPYDYNTGFKLTQANQIDYIKFLSNTAASYKMSMGLKNGVDIISKVLSYVAFATVEQCSEYSECQAYAPFIKAGKPVFQIEYPEAPDQISTSAVKELCPTSDKASENYQFTTIIKKSNLDGWVRYCGGTKTYTTTAAT</sequence>
<dbReference type="Proteomes" id="UP000722485">
    <property type="component" value="Unassembled WGS sequence"/>
</dbReference>
<evidence type="ECO:0000256" key="1">
    <source>
        <dbReference type="ARBA" id="ARBA00001255"/>
    </source>
</evidence>
<name>A0A9P5GZX3_9HYPO</name>
<organism evidence="5 6">
    <name type="scientific">Cylindrodendrum hubeiense</name>
    <dbReference type="NCBI Taxonomy" id="595255"/>
    <lineage>
        <taxon>Eukaryota</taxon>
        <taxon>Fungi</taxon>
        <taxon>Dikarya</taxon>
        <taxon>Ascomycota</taxon>
        <taxon>Pezizomycotina</taxon>
        <taxon>Sordariomycetes</taxon>
        <taxon>Hypocreomycetidae</taxon>
        <taxon>Hypocreales</taxon>
        <taxon>Nectriaceae</taxon>
        <taxon>Cylindrodendrum</taxon>
    </lineage>
</organism>
<accession>A0A9P5GZX3</accession>
<dbReference type="Gene3D" id="3.20.20.70">
    <property type="entry name" value="Aldolase class I"/>
    <property type="match status" value="1"/>
</dbReference>
<feature type="signal peptide" evidence="3">
    <location>
        <begin position="1"/>
        <end position="31"/>
    </location>
</feature>
<dbReference type="EMBL" id="JAANBB010000449">
    <property type="protein sequence ID" value="KAF7542403.1"/>
    <property type="molecule type" value="Genomic_DNA"/>
</dbReference>
<dbReference type="GO" id="GO:0004557">
    <property type="term" value="F:alpha-galactosidase activity"/>
    <property type="evidence" value="ECO:0007669"/>
    <property type="project" value="UniProtKB-EC"/>
</dbReference>
<keyword evidence="6" id="KW-1185">Reference proteome</keyword>
<comment type="caution">
    <text evidence="5">The sequence shown here is derived from an EMBL/GenBank/DDBJ whole genome shotgun (WGS) entry which is preliminary data.</text>
</comment>
<proteinExistence type="predicted"/>